<dbReference type="AlphaFoldDB" id="A0A1M4SV30"/>
<dbReference type="Proteomes" id="UP000184164">
    <property type="component" value="Unassembled WGS sequence"/>
</dbReference>
<protein>
    <submittedName>
        <fullName evidence="1">Uncharacterized protein</fullName>
    </submittedName>
</protein>
<accession>A0A1M4SV30</accession>
<keyword evidence="2" id="KW-1185">Reference proteome</keyword>
<dbReference type="InterPro" id="IPR036890">
    <property type="entry name" value="HATPase_C_sf"/>
</dbReference>
<dbReference type="EMBL" id="FQUM01000001">
    <property type="protein sequence ID" value="SHE36081.1"/>
    <property type="molecule type" value="Genomic_DNA"/>
</dbReference>
<dbReference type="RefSeq" id="WP_139249573.1">
    <property type="nucleotide sequence ID" value="NZ_FQUM01000001.1"/>
</dbReference>
<evidence type="ECO:0000313" key="2">
    <source>
        <dbReference type="Proteomes" id="UP000184164"/>
    </source>
</evidence>
<reference evidence="1 2" key="1">
    <citation type="submission" date="2016-11" db="EMBL/GenBank/DDBJ databases">
        <authorList>
            <person name="Jaros S."/>
            <person name="Januszkiewicz K."/>
            <person name="Wedrychowicz H."/>
        </authorList>
    </citation>
    <scope>NUCLEOTIDE SEQUENCE [LARGE SCALE GENOMIC DNA]</scope>
    <source>
        <strain evidence="1 2">DSM 26910</strain>
    </source>
</reference>
<gene>
    <name evidence="1" type="ORF">SAMN05444274_101159</name>
</gene>
<dbReference type="OrthoDB" id="9816482at2"/>
<dbReference type="Gene3D" id="3.30.565.10">
    <property type="entry name" value="Histidine kinase-like ATPase, C-terminal domain"/>
    <property type="match status" value="1"/>
</dbReference>
<dbReference type="STRING" id="1484053.SAMN05444274_101159"/>
<proteinExistence type="predicted"/>
<sequence length="76" mass="8503">MNEIKIREELARTVAKDPNNIEKILKLSHELASLDNNNVRFSVDSGVINRLGKELVARHETAVSELVKNSYDADAV</sequence>
<dbReference type="SUPFAM" id="SSF55874">
    <property type="entry name" value="ATPase domain of HSP90 chaperone/DNA topoisomerase II/histidine kinase"/>
    <property type="match status" value="1"/>
</dbReference>
<organism evidence="1 2">
    <name type="scientific">Mariniphaga anaerophila</name>
    <dbReference type="NCBI Taxonomy" id="1484053"/>
    <lineage>
        <taxon>Bacteria</taxon>
        <taxon>Pseudomonadati</taxon>
        <taxon>Bacteroidota</taxon>
        <taxon>Bacteroidia</taxon>
        <taxon>Marinilabiliales</taxon>
        <taxon>Prolixibacteraceae</taxon>
        <taxon>Mariniphaga</taxon>
    </lineage>
</organism>
<name>A0A1M4SV30_9BACT</name>
<evidence type="ECO:0000313" key="1">
    <source>
        <dbReference type="EMBL" id="SHE36081.1"/>
    </source>
</evidence>